<dbReference type="Pfam" id="PF01381">
    <property type="entry name" value="HTH_3"/>
    <property type="match status" value="1"/>
</dbReference>
<comment type="caution">
    <text evidence="5">The sequence shown here is derived from an EMBL/GenBank/DDBJ whole genome shotgun (WGS) entry which is preliminary data.</text>
</comment>
<dbReference type="PROSITE" id="PS50943">
    <property type="entry name" value="HTH_CROC1"/>
    <property type="match status" value="1"/>
</dbReference>
<sequence length="112" mass="13017">MKENFEGIGKRISKRMNTLNLKQTDLCRITNLSKNAISNYVNDIRTPDTTACYKISKALGISVEWLLTGEDSHEFSPEEIDLIMKFRNLDPRDHEEVRALIEIKYKRAMNNL</sequence>
<dbReference type="PANTHER" id="PTHR40661:SF3">
    <property type="entry name" value="FELS-1 PROPHAGE TRANSCRIPTIONAL REGULATOR"/>
    <property type="match status" value="1"/>
</dbReference>
<evidence type="ECO:0000259" key="4">
    <source>
        <dbReference type="PROSITE" id="PS50943"/>
    </source>
</evidence>
<dbReference type="InterPro" id="IPR001387">
    <property type="entry name" value="Cro/C1-type_HTH"/>
</dbReference>
<dbReference type="SMART" id="SM00530">
    <property type="entry name" value="HTH_XRE"/>
    <property type="match status" value="1"/>
</dbReference>
<evidence type="ECO:0000256" key="1">
    <source>
        <dbReference type="ARBA" id="ARBA00023015"/>
    </source>
</evidence>
<evidence type="ECO:0000256" key="2">
    <source>
        <dbReference type="ARBA" id="ARBA00023125"/>
    </source>
</evidence>
<keyword evidence="2" id="KW-0238">DNA-binding</keyword>
<gene>
    <name evidence="5" type="ORF">GC105_10135</name>
</gene>
<proteinExistence type="predicted"/>
<reference evidence="5 6" key="1">
    <citation type="submission" date="2019-10" db="EMBL/GenBank/DDBJ databases">
        <title>Alkalibaculum tamaniensis sp.nov., a new alkaliphilic acetogen, isolated on methoxylated aromatics from a mud volcano.</title>
        <authorList>
            <person name="Khomyakova M.A."/>
            <person name="Merkel A.Y."/>
            <person name="Bonch-Osmolovskaya E.A."/>
            <person name="Slobodkin A.I."/>
        </authorList>
    </citation>
    <scope>NUCLEOTIDE SEQUENCE [LARGE SCALE GENOMIC DNA]</scope>
    <source>
        <strain evidence="5 6">M08DMB</strain>
    </source>
</reference>
<dbReference type="SUPFAM" id="SSF47413">
    <property type="entry name" value="lambda repressor-like DNA-binding domains"/>
    <property type="match status" value="1"/>
</dbReference>
<organism evidence="5 6">
    <name type="scientific">Alkalibaculum sporogenes</name>
    <dbReference type="NCBI Taxonomy" id="2655001"/>
    <lineage>
        <taxon>Bacteria</taxon>
        <taxon>Bacillati</taxon>
        <taxon>Bacillota</taxon>
        <taxon>Clostridia</taxon>
        <taxon>Eubacteriales</taxon>
        <taxon>Eubacteriaceae</taxon>
        <taxon>Alkalibaculum</taxon>
    </lineage>
</organism>
<name>A0A6A7KAD2_9FIRM</name>
<dbReference type="AlphaFoldDB" id="A0A6A7KAD2"/>
<evidence type="ECO:0000256" key="3">
    <source>
        <dbReference type="ARBA" id="ARBA00023163"/>
    </source>
</evidence>
<dbReference type="RefSeq" id="WP_152804363.1">
    <property type="nucleotide sequence ID" value="NZ_WHNX01000014.1"/>
</dbReference>
<feature type="domain" description="HTH cro/C1-type" evidence="4">
    <location>
        <begin position="12"/>
        <end position="66"/>
    </location>
</feature>
<evidence type="ECO:0000313" key="5">
    <source>
        <dbReference type="EMBL" id="MPW26147.1"/>
    </source>
</evidence>
<keyword evidence="3" id="KW-0804">Transcription</keyword>
<dbReference type="Gene3D" id="1.10.260.40">
    <property type="entry name" value="lambda repressor-like DNA-binding domains"/>
    <property type="match status" value="1"/>
</dbReference>
<keyword evidence="1" id="KW-0805">Transcription regulation</keyword>
<dbReference type="InterPro" id="IPR010982">
    <property type="entry name" value="Lambda_DNA-bd_dom_sf"/>
</dbReference>
<dbReference type="CDD" id="cd00093">
    <property type="entry name" value="HTH_XRE"/>
    <property type="match status" value="1"/>
</dbReference>
<accession>A0A6A7KAD2</accession>
<dbReference type="GO" id="GO:0003677">
    <property type="term" value="F:DNA binding"/>
    <property type="evidence" value="ECO:0007669"/>
    <property type="project" value="UniProtKB-KW"/>
</dbReference>
<keyword evidence="6" id="KW-1185">Reference proteome</keyword>
<evidence type="ECO:0000313" key="6">
    <source>
        <dbReference type="Proteomes" id="UP000440004"/>
    </source>
</evidence>
<protein>
    <submittedName>
        <fullName evidence="5">Helix-turn-helix domain-containing protein</fullName>
    </submittedName>
</protein>
<dbReference type="EMBL" id="WHNX01000014">
    <property type="protein sequence ID" value="MPW26147.1"/>
    <property type="molecule type" value="Genomic_DNA"/>
</dbReference>
<dbReference type="PANTHER" id="PTHR40661">
    <property type="match status" value="1"/>
</dbReference>
<dbReference type="Proteomes" id="UP000440004">
    <property type="component" value="Unassembled WGS sequence"/>
</dbReference>